<evidence type="ECO:0000256" key="1">
    <source>
        <dbReference type="SAM" id="MobiDB-lite"/>
    </source>
</evidence>
<dbReference type="EMBL" id="BAAAPO010000062">
    <property type="protein sequence ID" value="GAA1809009.1"/>
    <property type="molecule type" value="Genomic_DNA"/>
</dbReference>
<feature type="region of interest" description="Disordered" evidence="1">
    <location>
        <begin position="1"/>
        <end position="21"/>
    </location>
</feature>
<gene>
    <name evidence="2" type="ORF">GCM10009811_35350</name>
</gene>
<keyword evidence="3" id="KW-1185">Reference proteome</keyword>
<protein>
    <submittedName>
        <fullName evidence="2">Uncharacterized protein</fullName>
    </submittedName>
</protein>
<reference evidence="3" key="1">
    <citation type="journal article" date="2019" name="Int. J. Syst. Evol. Microbiol.">
        <title>The Global Catalogue of Microorganisms (GCM) 10K type strain sequencing project: providing services to taxonomists for standard genome sequencing and annotation.</title>
        <authorList>
            <consortium name="The Broad Institute Genomics Platform"/>
            <consortium name="The Broad Institute Genome Sequencing Center for Infectious Disease"/>
            <person name="Wu L."/>
            <person name="Ma J."/>
        </authorList>
    </citation>
    <scope>NUCLEOTIDE SEQUENCE [LARGE SCALE GENOMIC DNA]</scope>
    <source>
        <strain evidence="3">JCM 15592</strain>
    </source>
</reference>
<evidence type="ECO:0000313" key="2">
    <source>
        <dbReference type="EMBL" id="GAA1809009.1"/>
    </source>
</evidence>
<evidence type="ECO:0000313" key="3">
    <source>
        <dbReference type="Proteomes" id="UP001499938"/>
    </source>
</evidence>
<sequence>MDDFLDFRDSTGYPSTPDLGRERPVTGAACAQLVDLALSPHERALGVVMFAVLDADRRPGELIVLPGVPDAVLGEPAPPGLVEIADDAWAAGGWVIFARGRAGQPYLTPSDLAWLEYAETTFGDRLTGAFLATPDLVRSLRPAERFEVA</sequence>
<comment type="caution">
    <text evidence="2">The sequence shown here is derived from an EMBL/GenBank/DDBJ whole genome shotgun (WGS) entry which is preliminary data.</text>
</comment>
<name>A0ABP4YE57_9MICO</name>
<organism evidence="2 3">
    <name type="scientific">Nostocoides veronense</name>
    <dbReference type="NCBI Taxonomy" id="330836"/>
    <lineage>
        <taxon>Bacteria</taxon>
        <taxon>Bacillati</taxon>
        <taxon>Actinomycetota</taxon>
        <taxon>Actinomycetes</taxon>
        <taxon>Micrococcales</taxon>
        <taxon>Intrasporangiaceae</taxon>
        <taxon>Nostocoides</taxon>
    </lineage>
</organism>
<dbReference type="Proteomes" id="UP001499938">
    <property type="component" value="Unassembled WGS sequence"/>
</dbReference>
<proteinExistence type="predicted"/>
<accession>A0ABP4YE57</accession>
<dbReference type="RefSeq" id="WP_344088771.1">
    <property type="nucleotide sequence ID" value="NZ_BAAAPO010000062.1"/>
</dbReference>